<protein>
    <submittedName>
        <fullName evidence="1">TrfA family protein</fullName>
    </submittedName>
</protein>
<dbReference type="EMBL" id="CP000482">
    <property type="protein sequence ID" value="ABK97906.1"/>
    <property type="molecule type" value="Genomic_DNA"/>
</dbReference>
<name>A1AKN6_PELPD</name>
<dbReference type="Proteomes" id="UP000006732">
    <property type="component" value="Chromosome"/>
</dbReference>
<reference evidence="1 2" key="1">
    <citation type="submission" date="2006-10" db="EMBL/GenBank/DDBJ databases">
        <title>Complete sequence of chromosome of Pelobacter propionicus DSM 2379.</title>
        <authorList>
            <consortium name="US DOE Joint Genome Institute"/>
            <person name="Copeland A."/>
            <person name="Lucas S."/>
            <person name="Lapidus A."/>
            <person name="Barry K."/>
            <person name="Detter J.C."/>
            <person name="Glavina del Rio T."/>
            <person name="Hammon N."/>
            <person name="Israni S."/>
            <person name="Dalin E."/>
            <person name="Tice H."/>
            <person name="Pitluck S."/>
            <person name="Saunders E."/>
            <person name="Brettin T."/>
            <person name="Bruce D."/>
            <person name="Han C."/>
            <person name="Tapia R."/>
            <person name="Schmutz J."/>
            <person name="Larimer F."/>
            <person name="Land M."/>
            <person name="Hauser L."/>
            <person name="Kyrpides N."/>
            <person name="Kim E."/>
            <person name="Lovley D."/>
            <person name="Richardson P."/>
        </authorList>
    </citation>
    <scope>NUCLEOTIDE SEQUENCE [LARGE SCALE GENOMIC DNA]</scope>
    <source>
        <strain evidence="2">DSM 2379 / NBRC 103807 / OttBd1</strain>
    </source>
</reference>
<proteinExistence type="predicted"/>
<dbReference type="Pfam" id="PF07042">
    <property type="entry name" value="TrfA"/>
    <property type="match status" value="1"/>
</dbReference>
<dbReference type="RefSeq" id="WP_011734220.1">
    <property type="nucleotide sequence ID" value="NC_008609.1"/>
</dbReference>
<dbReference type="InterPro" id="IPR010751">
    <property type="entry name" value="TrfA"/>
</dbReference>
<evidence type="ECO:0000313" key="2">
    <source>
        <dbReference type="Proteomes" id="UP000006732"/>
    </source>
</evidence>
<dbReference type="HOGENOM" id="CLU_062408_0_0_7"/>
<dbReference type="eggNOG" id="COG3464">
    <property type="taxonomic scope" value="Bacteria"/>
</dbReference>
<dbReference type="AlphaFoldDB" id="A1AKN6"/>
<dbReference type="STRING" id="338966.Ppro_0271"/>
<keyword evidence="2" id="KW-1185">Reference proteome</keyword>
<evidence type="ECO:0000313" key="1">
    <source>
        <dbReference type="EMBL" id="ABK97906.1"/>
    </source>
</evidence>
<gene>
    <name evidence="1" type="ordered locus">Ppro_0271</name>
</gene>
<accession>A1AKN6</accession>
<dbReference type="KEGG" id="ppd:Ppro_0271"/>
<organism evidence="1 2">
    <name type="scientific">Pelobacter propionicus (strain DSM 2379 / NBRC 103807 / OttBd1)</name>
    <dbReference type="NCBI Taxonomy" id="338966"/>
    <lineage>
        <taxon>Bacteria</taxon>
        <taxon>Pseudomonadati</taxon>
        <taxon>Thermodesulfobacteriota</taxon>
        <taxon>Desulfuromonadia</taxon>
        <taxon>Desulfuromonadales</taxon>
        <taxon>Desulfuromonadaceae</taxon>
        <taxon>Pelobacter</taxon>
    </lineage>
</organism>
<sequence>MQHNTMLPTDDYSSSESFEQILQSIAARPKFLPEWPETQRAMPNEILRSALFNCRNRNQARQFLKDAEIAMIGDGQVIYRGEELRQDDELVWLHLMHLAKKVSLGSCVCFTPYSFVKMLAWPIKGQSYERLRTCLSRMQATAIRFQSKRIGSFVSVSLILKFRSRNDANENLPRWEVWVGEEMRLLFDEEFLTRMNWETRRSLPDGIASKLYGYWSSHRKPFPVKTETLVKLCGSGMALRHFRIELKKALDVLVSVGFLDSWHVQEDLVTVTRKY</sequence>